<dbReference type="KEGG" id="tin:Tint_2511"/>
<evidence type="ECO:0000256" key="1">
    <source>
        <dbReference type="SAM" id="SignalP"/>
    </source>
</evidence>
<protein>
    <recommendedName>
        <fullName evidence="3">Sulfite dehydrogenase (Cytochrome) subunit SorB</fullName>
    </recommendedName>
</protein>
<evidence type="ECO:0000313" key="2">
    <source>
        <dbReference type="EMBL" id="ADG31852.1"/>
    </source>
</evidence>
<dbReference type="BioCyc" id="TINT75379:TINT_RS12575-MONOMER"/>
<dbReference type="InterPro" id="IPR036909">
    <property type="entry name" value="Cyt_c-like_dom_sf"/>
</dbReference>
<dbReference type="GO" id="GO:0020037">
    <property type="term" value="F:heme binding"/>
    <property type="evidence" value="ECO:0007669"/>
    <property type="project" value="InterPro"/>
</dbReference>
<dbReference type="GO" id="GO:0009055">
    <property type="term" value="F:electron transfer activity"/>
    <property type="evidence" value="ECO:0007669"/>
    <property type="project" value="InterPro"/>
</dbReference>
<dbReference type="eggNOG" id="COG2010">
    <property type="taxonomic scope" value="Bacteria"/>
</dbReference>
<evidence type="ECO:0008006" key="3">
    <source>
        <dbReference type="Google" id="ProtNLM"/>
    </source>
</evidence>
<keyword evidence="1" id="KW-0732">Signal</keyword>
<gene>
    <name evidence="2" type="ordered locus">Tint_2511</name>
</gene>
<feature type="chain" id="PRO_5003080040" description="Sulfite dehydrogenase (Cytochrome) subunit SorB" evidence="1">
    <location>
        <begin position="29"/>
        <end position="146"/>
    </location>
</feature>
<dbReference type="SUPFAM" id="SSF46626">
    <property type="entry name" value="Cytochrome c"/>
    <property type="match status" value="1"/>
</dbReference>
<dbReference type="Gene3D" id="1.10.760.10">
    <property type="entry name" value="Cytochrome c-like domain"/>
    <property type="match status" value="1"/>
</dbReference>
<dbReference type="HOGENOM" id="CLU_148735_0_0_4"/>
<accession>D5X5F9</accession>
<sequence>MQKTLNLLTLAAAAGLALLTLSLPSALAETPRPGLLSAGDYTGGPLGSELQPARAQPGNGAVYRVGKWPTYTAELAAGPGRDATLGNCSMCHSVTYITQQPPLPAATWEAEVHKMIKTFGAPIQEATAKEIITYLQTHYTPDTRKE</sequence>
<name>D5X5F9_THIK1</name>
<reference evidence="2" key="1">
    <citation type="submission" date="2010-04" db="EMBL/GenBank/DDBJ databases">
        <title>Complete sequence of Thiomonas intermedia K12.</title>
        <authorList>
            <consortium name="US DOE Joint Genome Institute"/>
            <person name="Lucas S."/>
            <person name="Copeland A."/>
            <person name="Lapidus A."/>
            <person name="Cheng J.-F."/>
            <person name="Bruce D."/>
            <person name="Goodwin L."/>
            <person name="Pitluck S."/>
            <person name="Davenport K."/>
            <person name="Detter J.C."/>
            <person name="Han C."/>
            <person name="Tapia R."/>
            <person name="Land M."/>
            <person name="Hauser L."/>
            <person name="Kyrpides N."/>
            <person name="Ovchinnikova G."/>
            <person name="Kerfeld C.A."/>
            <person name="Cannon G.C."/>
            <person name="Heinhorst S."/>
            <person name="Woyke T."/>
        </authorList>
    </citation>
    <scope>NUCLEOTIDE SEQUENCE [LARGE SCALE GENOMIC DNA]</scope>
    <source>
        <strain evidence="2">K12</strain>
    </source>
</reference>
<feature type="signal peptide" evidence="1">
    <location>
        <begin position="1"/>
        <end position="28"/>
    </location>
</feature>
<dbReference type="STRING" id="75379.Tint_2511"/>
<dbReference type="EMBL" id="CP002021">
    <property type="protein sequence ID" value="ADG31852.1"/>
    <property type="molecule type" value="Genomic_DNA"/>
</dbReference>
<organism evidence="2">
    <name type="scientific">Thiomonas intermedia (strain K12)</name>
    <name type="common">Thiobacillus intermedius</name>
    <dbReference type="NCBI Taxonomy" id="75379"/>
    <lineage>
        <taxon>Bacteria</taxon>
        <taxon>Pseudomonadati</taxon>
        <taxon>Pseudomonadota</taxon>
        <taxon>Betaproteobacteria</taxon>
        <taxon>Burkholderiales</taxon>
        <taxon>Thiomonas</taxon>
    </lineage>
</organism>
<proteinExistence type="predicted"/>
<dbReference type="AlphaFoldDB" id="D5X5F9"/>